<reference evidence="1 2" key="1">
    <citation type="journal article" date="2016" name="Mol. Biol. Evol.">
        <title>Comparative Genomics of Early-Diverging Mushroom-Forming Fungi Provides Insights into the Origins of Lignocellulose Decay Capabilities.</title>
        <authorList>
            <person name="Nagy L.G."/>
            <person name="Riley R."/>
            <person name="Tritt A."/>
            <person name="Adam C."/>
            <person name="Daum C."/>
            <person name="Floudas D."/>
            <person name="Sun H."/>
            <person name="Yadav J.S."/>
            <person name="Pangilinan J."/>
            <person name="Larsson K.H."/>
            <person name="Matsuura K."/>
            <person name="Barry K."/>
            <person name="Labutti K."/>
            <person name="Kuo R."/>
            <person name="Ohm R.A."/>
            <person name="Bhattacharya S.S."/>
            <person name="Shirouzu T."/>
            <person name="Yoshinaga Y."/>
            <person name="Martin F.M."/>
            <person name="Grigoriev I.V."/>
            <person name="Hibbett D.S."/>
        </authorList>
    </citation>
    <scope>NUCLEOTIDE SEQUENCE [LARGE SCALE GENOMIC DNA]</scope>
    <source>
        <strain evidence="1 2">HHB10207 ss-3</strain>
    </source>
</reference>
<accession>A0A166AVX8</accession>
<sequence>MAYMSDTKSPISQECNHEHQAHRSEWLLPEIEANLGEKLPARFETKRGFSSDV</sequence>
<dbReference type="AlphaFoldDB" id="A0A166AVX8"/>
<dbReference type="EMBL" id="KV428129">
    <property type="protein sequence ID" value="KZT35734.1"/>
    <property type="molecule type" value="Genomic_DNA"/>
</dbReference>
<name>A0A166AVX8_9AGAM</name>
<dbReference type="Proteomes" id="UP000076798">
    <property type="component" value="Unassembled WGS sequence"/>
</dbReference>
<evidence type="ECO:0000313" key="1">
    <source>
        <dbReference type="EMBL" id="KZT35734.1"/>
    </source>
</evidence>
<keyword evidence="2" id="KW-1185">Reference proteome</keyword>
<protein>
    <submittedName>
        <fullName evidence="1">Uncharacterized protein</fullName>
    </submittedName>
</protein>
<organism evidence="1 2">
    <name type="scientific">Sistotremastrum suecicum HHB10207 ss-3</name>
    <dbReference type="NCBI Taxonomy" id="1314776"/>
    <lineage>
        <taxon>Eukaryota</taxon>
        <taxon>Fungi</taxon>
        <taxon>Dikarya</taxon>
        <taxon>Basidiomycota</taxon>
        <taxon>Agaricomycotina</taxon>
        <taxon>Agaricomycetes</taxon>
        <taxon>Sistotremastrales</taxon>
        <taxon>Sistotremastraceae</taxon>
        <taxon>Sistotremastrum</taxon>
    </lineage>
</organism>
<proteinExistence type="predicted"/>
<evidence type="ECO:0000313" key="2">
    <source>
        <dbReference type="Proteomes" id="UP000076798"/>
    </source>
</evidence>
<gene>
    <name evidence="1" type="ORF">SISSUDRAFT_1050928</name>
</gene>